<keyword evidence="13" id="KW-0282">Flagellum</keyword>
<dbReference type="PANTHER" id="PTHR30034">
    <property type="entry name" value="FLAGELLAR MOTOR SWITCH PROTEIN FLIM"/>
    <property type="match status" value="1"/>
</dbReference>
<dbReference type="InterPro" id="IPR001543">
    <property type="entry name" value="FliN-like_C"/>
</dbReference>
<proteinExistence type="inferred from homology"/>
<comment type="function">
    <text evidence="9 11">FliM is one of three proteins (FliG, FliN, FliM) that forms the rotor-mounted switch complex (C ring), located at the base of the basal body. This complex interacts with the CheY and CheZ chemotaxis proteins, in addition to contacting components of the motor that determine the direction of flagellar rotation.</text>
</comment>
<evidence type="ECO:0000256" key="8">
    <source>
        <dbReference type="ARBA" id="ARBA00023143"/>
    </source>
</evidence>
<dbReference type="SUPFAM" id="SSF103039">
    <property type="entry name" value="CheC-like"/>
    <property type="match status" value="1"/>
</dbReference>
<comment type="caution">
    <text evidence="13">The sequence shown here is derived from an EMBL/GenBank/DDBJ whole genome shotgun (WGS) entry which is preliminary data.</text>
</comment>
<feature type="domain" description="Flagellar motor switch protein FliN-like C-terminal" evidence="12">
    <location>
        <begin position="261"/>
        <end position="331"/>
    </location>
</feature>
<name>A0A849I4B4_9HYPH</name>
<dbReference type="Gene3D" id="2.30.330.10">
    <property type="entry name" value="SpoA-like"/>
    <property type="match status" value="1"/>
</dbReference>
<evidence type="ECO:0000256" key="11">
    <source>
        <dbReference type="PIRNR" id="PIRNR002888"/>
    </source>
</evidence>
<dbReference type="Pfam" id="PF01052">
    <property type="entry name" value="FliMN_C"/>
    <property type="match status" value="1"/>
</dbReference>
<dbReference type="Pfam" id="PF02154">
    <property type="entry name" value="FliM"/>
    <property type="match status" value="1"/>
</dbReference>
<keyword evidence="4 11" id="KW-0145">Chemotaxis</keyword>
<dbReference type="InterPro" id="IPR001689">
    <property type="entry name" value="Flag_FliM"/>
</dbReference>
<reference evidence="13 14" key="1">
    <citation type="submission" date="2020-04" db="EMBL/GenBank/DDBJ databases">
        <title>Enterovirga sp. isolate from soil.</title>
        <authorList>
            <person name="Chea S."/>
            <person name="Kim D.-U."/>
        </authorList>
    </citation>
    <scope>NUCLEOTIDE SEQUENCE [LARGE SCALE GENOMIC DNA]</scope>
    <source>
        <strain evidence="13 14">DB1703</strain>
    </source>
</reference>
<evidence type="ECO:0000256" key="9">
    <source>
        <dbReference type="ARBA" id="ARBA00025044"/>
    </source>
</evidence>
<dbReference type="GO" id="GO:0009425">
    <property type="term" value="C:bacterial-type flagellum basal body"/>
    <property type="evidence" value="ECO:0007669"/>
    <property type="project" value="UniProtKB-SubCell"/>
</dbReference>
<dbReference type="AlphaFoldDB" id="A0A849I4B4"/>
<evidence type="ECO:0000259" key="12">
    <source>
        <dbReference type="Pfam" id="PF01052"/>
    </source>
</evidence>
<dbReference type="PRINTS" id="PR00955">
    <property type="entry name" value="FLGMOTORFLIM"/>
</dbReference>
<dbReference type="SUPFAM" id="SSF101801">
    <property type="entry name" value="Surface presentation of antigens (SPOA)"/>
    <property type="match status" value="1"/>
</dbReference>
<dbReference type="GO" id="GO:0005886">
    <property type="term" value="C:plasma membrane"/>
    <property type="evidence" value="ECO:0007669"/>
    <property type="project" value="UniProtKB-SubCell"/>
</dbReference>
<dbReference type="GO" id="GO:0003774">
    <property type="term" value="F:cytoskeletal motor activity"/>
    <property type="evidence" value="ECO:0007669"/>
    <property type="project" value="InterPro"/>
</dbReference>
<evidence type="ECO:0000256" key="7">
    <source>
        <dbReference type="ARBA" id="ARBA00023136"/>
    </source>
</evidence>
<keyword evidence="5 11" id="KW-0997">Cell inner membrane</keyword>
<evidence type="ECO:0000256" key="6">
    <source>
        <dbReference type="ARBA" id="ARBA00022779"/>
    </source>
</evidence>
<dbReference type="PANTHER" id="PTHR30034:SF3">
    <property type="entry name" value="FLAGELLAR MOTOR SWITCH PROTEIN FLIM"/>
    <property type="match status" value="1"/>
</dbReference>
<dbReference type="EMBL" id="JABEPP010000001">
    <property type="protein sequence ID" value="NNM71185.1"/>
    <property type="molecule type" value="Genomic_DNA"/>
</dbReference>
<keyword evidence="6 11" id="KW-0283">Flagellar rotation</keyword>
<evidence type="ECO:0000313" key="13">
    <source>
        <dbReference type="EMBL" id="NNM71185.1"/>
    </source>
</evidence>
<protein>
    <recommendedName>
        <fullName evidence="2 10">Flagellar motor switch protein FliM</fullName>
    </recommendedName>
</protein>
<evidence type="ECO:0000256" key="4">
    <source>
        <dbReference type="ARBA" id="ARBA00022500"/>
    </source>
</evidence>
<dbReference type="Proteomes" id="UP000564885">
    <property type="component" value="Unassembled WGS sequence"/>
</dbReference>
<accession>A0A849I4B4</accession>
<dbReference type="PIRSF" id="PIRSF002888">
    <property type="entry name" value="FliM"/>
    <property type="match status" value="1"/>
</dbReference>
<dbReference type="RefSeq" id="WP_171216677.1">
    <property type="nucleotide sequence ID" value="NZ_JABEPP010000001.1"/>
</dbReference>
<evidence type="ECO:0000256" key="1">
    <source>
        <dbReference type="ARBA" id="ARBA00011049"/>
    </source>
</evidence>
<evidence type="ECO:0000256" key="3">
    <source>
        <dbReference type="ARBA" id="ARBA00022475"/>
    </source>
</evidence>
<gene>
    <name evidence="13" type="primary">fliM</name>
    <name evidence="13" type="ORF">HJG44_02100</name>
</gene>
<evidence type="ECO:0000256" key="10">
    <source>
        <dbReference type="NCBIfam" id="TIGR01397"/>
    </source>
</evidence>
<keyword evidence="13" id="KW-0969">Cilium</keyword>
<sequence length="342" mass="37390">MANPVSTAPGENGTAEQDAPFNQASIDDFLGLSGFGGPVQSQSGIDALVHAPTVPYERIPMLEAVFDRLVKLLRISARKITSDIVEVRLDRITSLRFGQYLDSISLPSLIGVTKAQPWNNFGLVTVDSSLVYALIDVVFGGSANLSPPVVEGRSFSSIEMNMLRRFFEAVLNDTKEAFSSISPVDFVLDHFETNPRFASITQPQNIVALATFKVELGTLQGFFDIVLPFVTLEPIREALSLSYVGDRLGQDDVWQQHLVSEVSRSEVNLTAVLHEEMLPLGRVLNLAVGDTLIFDIGPDQPVELRCGDVLVTRGRMGRAGSHVAVRLTQTVTNPQYEPEPHA</sequence>
<evidence type="ECO:0000256" key="5">
    <source>
        <dbReference type="ARBA" id="ARBA00022519"/>
    </source>
</evidence>
<keyword evidence="7 11" id="KW-0472">Membrane</keyword>
<evidence type="ECO:0000313" key="14">
    <source>
        <dbReference type="Proteomes" id="UP000564885"/>
    </source>
</evidence>
<dbReference type="NCBIfam" id="TIGR01397">
    <property type="entry name" value="fliM_switch"/>
    <property type="match status" value="1"/>
</dbReference>
<comment type="similarity">
    <text evidence="1 11">Belongs to the FliM family.</text>
</comment>
<keyword evidence="13" id="KW-0966">Cell projection</keyword>
<dbReference type="InterPro" id="IPR036429">
    <property type="entry name" value="SpoA-like_sf"/>
</dbReference>
<comment type="subcellular location">
    <subcellularLocation>
        <location evidence="11">Cell inner membrane</location>
        <topology evidence="11">Peripheral membrane protein</topology>
    </subcellularLocation>
    <subcellularLocation>
        <location evidence="11">Bacterial flagellum basal body</location>
    </subcellularLocation>
</comment>
<keyword evidence="3 11" id="KW-1003">Cell membrane</keyword>
<dbReference type="GO" id="GO:0071978">
    <property type="term" value="P:bacterial-type flagellum-dependent swarming motility"/>
    <property type="evidence" value="ECO:0007669"/>
    <property type="project" value="TreeGrafter"/>
</dbReference>
<dbReference type="CDD" id="cd17908">
    <property type="entry name" value="FliM"/>
    <property type="match status" value="1"/>
</dbReference>
<keyword evidence="14" id="KW-1185">Reference proteome</keyword>
<evidence type="ECO:0000256" key="2">
    <source>
        <dbReference type="ARBA" id="ARBA00021898"/>
    </source>
</evidence>
<dbReference type="GO" id="GO:0050918">
    <property type="term" value="P:positive chemotaxis"/>
    <property type="evidence" value="ECO:0007669"/>
    <property type="project" value="TreeGrafter"/>
</dbReference>
<dbReference type="InterPro" id="IPR028976">
    <property type="entry name" value="CheC-like_sf"/>
</dbReference>
<organism evidence="13 14">
    <name type="scientific">Enterovirga aerilata</name>
    <dbReference type="NCBI Taxonomy" id="2730920"/>
    <lineage>
        <taxon>Bacteria</taxon>
        <taxon>Pseudomonadati</taxon>
        <taxon>Pseudomonadota</taxon>
        <taxon>Alphaproteobacteria</taxon>
        <taxon>Hyphomicrobiales</taxon>
        <taxon>Methylobacteriaceae</taxon>
        <taxon>Enterovirga</taxon>
    </lineage>
</organism>
<keyword evidence="8 11" id="KW-0975">Bacterial flagellum</keyword>
<dbReference type="Gene3D" id="3.40.1550.10">
    <property type="entry name" value="CheC-like"/>
    <property type="match status" value="1"/>
</dbReference>